<evidence type="ECO:0000256" key="1">
    <source>
        <dbReference type="SAM" id="Phobius"/>
    </source>
</evidence>
<dbReference type="InterPro" id="IPR010559">
    <property type="entry name" value="Sig_transdc_His_kin_internal"/>
</dbReference>
<dbReference type="RefSeq" id="WP_340361227.1">
    <property type="nucleotide sequence ID" value="NZ_JBBKZU010000028.1"/>
</dbReference>
<comment type="caution">
    <text evidence="3">The sequence shown here is derived from an EMBL/GenBank/DDBJ whole genome shotgun (WGS) entry which is preliminary data.</text>
</comment>
<evidence type="ECO:0000313" key="3">
    <source>
        <dbReference type="EMBL" id="MEJ8816032.1"/>
    </source>
</evidence>
<gene>
    <name evidence="3" type="ORF">WKW77_33585</name>
</gene>
<evidence type="ECO:0000259" key="2">
    <source>
        <dbReference type="Pfam" id="PF06580"/>
    </source>
</evidence>
<dbReference type="Proteomes" id="UP001365846">
    <property type="component" value="Unassembled WGS sequence"/>
</dbReference>
<sequence length="357" mass="39044">MLLALLIAIVRDAINPLGGIFFPPVALLSPVVPFLDGSWAVGNIPLVFAVLVADEAFDDGVSPLRAYGWAVIAMVSVLPATTRVYGLVIASRLRSAEGGPGQPITGVEDGAAQLVWWMLVALYECGFGMTIYAHWRVTQRAMRRAQAAESERVRSEQRVQTARLLALQARVEPQLLFDALRRVGDLHDREPQAADALLAELITLLRSMQPHERADTSTVEREFALAEAWLRVSRSAGRACVRIRLHMALGSAKVGIAPMLVLPMLREVLAMPRAMQVEWRLSAELDRERLLVKLQPDAVDETDAPGVLVGANLAPLHEQLARLFGQTARLAVSASPPRLTLDLPLLLGDHDDHGTDR</sequence>
<reference evidence="3 4" key="1">
    <citation type="submission" date="2024-03" db="EMBL/GenBank/DDBJ databases">
        <title>Novel species of the genus Variovorax.</title>
        <authorList>
            <person name="Liu Q."/>
            <person name="Xin Y.-H."/>
        </authorList>
    </citation>
    <scope>NUCLEOTIDE SEQUENCE [LARGE SCALE GENOMIC DNA]</scope>
    <source>
        <strain evidence="3 4">KACC 18899</strain>
    </source>
</reference>
<keyword evidence="1" id="KW-0812">Transmembrane</keyword>
<accession>A0ABU8VSA5</accession>
<keyword evidence="1" id="KW-0472">Membrane</keyword>
<keyword evidence="4" id="KW-1185">Reference proteome</keyword>
<protein>
    <submittedName>
        <fullName evidence="3">Histidine kinase</fullName>
    </submittedName>
</protein>
<keyword evidence="3" id="KW-0808">Transferase</keyword>
<dbReference type="PANTHER" id="PTHR34220">
    <property type="entry name" value="SENSOR HISTIDINE KINASE YPDA"/>
    <property type="match status" value="1"/>
</dbReference>
<dbReference type="GO" id="GO:0016301">
    <property type="term" value="F:kinase activity"/>
    <property type="evidence" value="ECO:0007669"/>
    <property type="project" value="UniProtKB-KW"/>
</dbReference>
<organism evidence="3 4">
    <name type="scientific">Variovorax ureilyticus</name>
    <dbReference type="NCBI Taxonomy" id="1836198"/>
    <lineage>
        <taxon>Bacteria</taxon>
        <taxon>Pseudomonadati</taxon>
        <taxon>Pseudomonadota</taxon>
        <taxon>Betaproteobacteria</taxon>
        <taxon>Burkholderiales</taxon>
        <taxon>Comamonadaceae</taxon>
        <taxon>Variovorax</taxon>
    </lineage>
</organism>
<proteinExistence type="predicted"/>
<feature type="transmembrane region" description="Helical" evidence="1">
    <location>
        <begin position="114"/>
        <end position="135"/>
    </location>
</feature>
<feature type="domain" description="Signal transduction histidine kinase internal region" evidence="2">
    <location>
        <begin position="162"/>
        <end position="232"/>
    </location>
</feature>
<evidence type="ECO:0000313" key="4">
    <source>
        <dbReference type="Proteomes" id="UP001365846"/>
    </source>
</evidence>
<dbReference type="EMBL" id="JBBKZU010000028">
    <property type="protein sequence ID" value="MEJ8816032.1"/>
    <property type="molecule type" value="Genomic_DNA"/>
</dbReference>
<name>A0ABU8VSA5_9BURK</name>
<dbReference type="Pfam" id="PF06580">
    <property type="entry name" value="His_kinase"/>
    <property type="match status" value="1"/>
</dbReference>
<dbReference type="InterPro" id="IPR050640">
    <property type="entry name" value="Bact_2-comp_sensor_kinase"/>
</dbReference>
<dbReference type="PANTHER" id="PTHR34220:SF9">
    <property type="entry name" value="SIGNAL TRANSDUCTION HISTIDINE KINASE INTERNAL REGION DOMAIN-CONTAINING PROTEIN"/>
    <property type="match status" value="1"/>
</dbReference>
<keyword evidence="1" id="KW-1133">Transmembrane helix</keyword>
<keyword evidence="3" id="KW-0418">Kinase</keyword>